<dbReference type="Gene3D" id="1.10.3520.10">
    <property type="entry name" value="Glycolipid transfer protein"/>
    <property type="match status" value="1"/>
</dbReference>
<dbReference type="GO" id="GO:0005829">
    <property type="term" value="C:cytosol"/>
    <property type="evidence" value="ECO:0007669"/>
    <property type="project" value="TreeGrafter"/>
</dbReference>
<keyword evidence="3" id="KW-1185">Reference proteome</keyword>
<reference evidence="2" key="1">
    <citation type="submission" date="2022-04" db="EMBL/GenBank/DDBJ databases">
        <authorList>
            <person name="Xu L."/>
            <person name="Lv Z."/>
        </authorList>
    </citation>
    <scope>NUCLEOTIDE SEQUENCE</scope>
    <source>
        <strain evidence="2">LV_2022a</strain>
    </source>
</reference>
<reference evidence="2" key="2">
    <citation type="journal article" date="2023" name="Infect Dis Poverty">
        <title>Chromosome-scale genome of the human blood fluke Schistosoma mekongi and its implications for public health.</title>
        <authorList>
            <person name="Zhou M."/>
            <person name="Xu L."/>
            <person name="Xu D."/>
            <person name="Chen W."/>
            <person name="Khan J."/>
            <person name="Hu Y."/>
            <person name="Huang H."/>
            <person name="Wei H."/>
            <person name="Zhang Y."/>
            <person name="Chusongsang P."/>
            <person name="Tanasarnprasert K."/>
            <person name="Hu X."/>
            <person name="Limpanont Y."/>
            <person name="Lv Z."/>
        </authorList>
    </citation>
    <scope>NUCLEOTIDE SEQUENCE</scope>
    <source>
        <strain evidence="2">LV_2022a</strain>
    </source>
</reference>
<dbReference type="InterPro" id="IPR036497">
    <property type="entry name" value="GLTP_sf"/>
</dbReference>
<dbReference type="EMBL" id="JALJAT010000008">
    <property type="protein sequence ID" value="KAK4467860.1"/>
    <property type="molecule type" value="Genomic_DNA"/>
</dbReference>
<dbReference type="PANTHER" id="PTHR10219">
    <property type="entry name" value="GLYCOLIPID TRANSFER PROTEIN-RELATED"/>
    <property type="match status" value="1"/>
</dbReference>
<name>A0AAE2D2B6_SCHME</name>
<dbReference type="InterPro" id="IPR014830">
    <property type="entry name" value="Glycolipid_transfer_prot_dom"/>
</dbReference>
<evidence type="ECO:0000259" key="1">
    <source>
        <dbReference type="Pfam" id="PF08718"/>
    </source>
</evidence>
<dbReference type="AlphaFoldDB" id="A0AAE2D2B6"/>
<evidence type="ECO:0000313" key="2">
    <source>
        <dbReference type="EMBL" id="KAK4467860.1"/>
    </source>
</evidence>
<sequence>MVQETNSVYMAILWLCRCLNFIREFLHHLFCSPDPFTPTKNSDTSLLSVANEAYTRCIRPFHSWSVRGMAMVIIQSLPSRICLLELLLLDNPDTPSSPTTTYAVPESFTNEFPLIRYPEAYNQLKLDAARYSEALGRFLTLIEGLLASLDLNRIFTGSESY</sequence>
<dbReference type="GO" id="GO:1902388">
    <property type="term" value="F:ceramide 1-phosphate transfer activity"/>
    <property type="evidence" value="ECO:0007669"/>
    <property type="project" value="TreeGrafter"/>
</dbReference>
<dbReference type="SUPFAM" id="SSF110004">
    <property type="entry name" value="Glycolipid transfer protein, GLTP"/>
    <property type="match status" value="1"/>
</dbReference>
<evidence type="ECO:0000313" key="3">
    <source>
        <dbReference type="Proteomes" id="UP001292079"/>
    </source>
</evidence>
<accession>A0AAE2D2B6</accession>
<dbReference type="GO" id="GO:0016020">
    <property type="term" value="C:membrane"/>
    <property type="evidence" value="ECO:0007669"/>
    <property type="project" value="TreeGrafter"/>
</dbReference>
<feature type="domain" description="Glycolipid transfer protein" evidence="1">
    <location>
        <begin position="5"/>
        <end position="87"/>
    </location>
</feature>
<dbReference type="Pfam" id="PF08718">
    <property type="entry name" value="GLTP"/>
    <property type="match status" value="1"/>
</dbReference>
<organism evidence="2 3">
    <name type="scientific">Schistosoma mekongi</name>
    <name type="common">Parasitic worm</name>
    <dbReference type="NCBI Taxonomy" id="38744"/>
    <lineage>
        <taxon>Eukaryota</taxon>
        <taxon>Metazoa</taxon>
        <taxon>Spiralia</taxon>
        <taxon>Lophotrochozoa</taxon>
        <taxon>Platyhelminthes</taxon>
        <taxon>Trematoda</taxon>
        <taxon>Digenea</taxon>
        <taxon>Strigeidida</taxon>
        <taxon>Schistosomatoidea</taxon>
        <taxon>Schistosomatidae</taxon>
        <taxon>Schistosoma</taxon>
    </lineage>
</organism>
<proteinExistence type="predicted"/>
<dbReference type="GO" id="GO:1902387">
    <property type="term" value="F:ceramide 1-phosphate binding"/>
    <property type="evidence" value="ECO:0007669"/>
    <property type="project" value="TreeGrafter"/>
</dbReference>
<protein>
    <recommendedName>
        <fullName evidence="1">Glycolipid transfer protein domain-containing protein</fullName>
    </recommendedName>
</protein>
<dbReference type="Proteomes" id="UP001292079">
    <property type="component" value="Unassembled WGS sequence"/>
</dbReference>
<gene>
    <name evidence="2" type="ORF">MN116_008780</name>
</gene>
<comment type="caution">
    <text evidence="2">The sequence shown here is derived from an EMBL/GenBank/DDBJ whole genome shotgun (WGS) entry which is preliminary data.</text>
</comment>